<keyword evidence="11" id="KW-1185">Reference proteome</keyword>
<dbReference type="RefSeq" id="WP_092513109.1">
    <property type="nucleotide sequence ID" value="NZ_CAWNQB010000014.1"/>
</dbReference>
<dbReference type="AlphaFoldDB" id="A0A1I3VLZ2"/>
<dbReference type="Gene3D" id="2.40.420.20">
    <property type="match status" value="1"/>
</dbReference>
<comment type="subcellular location">
    <subcellularLocation>
        <location evidence="1">Cell inner membrane</location>
        <topology evidence="1">Lipid-anchor</topology>
    </subcellularLocation>
</comment>
<dbReference type="GO" id="GO:0022857">
    <property type="term" value="F:transmembrane transporter activity"/>
    <property type="evidence" value="ECO:0007669"/>
    <property type="project" value="InterPro"/>
</dbReference>
<evidence type="ECO:0000313" key="9">
    <source>
        <dbReference type="EMBL" id="SFJ96099.1"/>
    </source>
</evidence>
<dbReference type="Pfam" id="PF25917">
    <property type="entry name" value="BSH_RND"/>
    <property type="match status" value="1"/>
</dbReference>
<dbReference type="Proteomes" id="UP000198919">
    <property type="component" value="Unassembled WGS sequence"/>
</dbReference>
<feature type="signal peptide" evidence="3">
    <location>
        <begin position="1"/>
        <end position="23"/>
    </location>
</feature>
<reference evidence="8 11" key="3">
    <citation type="journal article" date="2017" name="Nat. Microbiol.">
        <title>Natural product diversity associated with the nematode symbionts Photorhabdus and Xenorhabdus.</title>
        <authorList>
            <person name="Tobias N.J."/>
            <person name="Wolff H."/>
            <person name="Djahanschiri B."/>
            <person name="Grundmann F."/>
            <person name="Kronenwerth M."/>
            <person name="Shi Y.M."/>
            <person name="Simonyi S."/>
            <person name="Grun P."/>
            <person name="Shapiro-Ilan D."/>
            <person name="Pidot S.J."/>
            <person name="Stinear T.P."/>
            <person name="Ebersberger I."/>
            <person name="Bode H.B."/>
        </authorList>
    </citation>
    <scope>NUCLEOTIDE SEQUENCE [LARGE SCALE GENOMIC DNA]</scope>
    <source>
        <strain evidence="8 11">DSM 17908</strain>
    </source>
</reference>
<feature type="domain" description="Multidrug resistance protein MdtA-like alpha-helical hairpin" evidence="4">
    <location>
        <begin position="106"/>
        <end position="175"/>
    </location>
</feature>
<evidence type="ECO:0000256" key="3">
    <source>
        <dbReference type="SAM" id="SignalP"/>
    </source>
</evidence>
<dbReference type="InterPro" id="IPR058625">
    <property type="entry name" value="MdtA-like_BSH"/>
</dbReference>
<dbReference type="FunFam" id="2.40.420.20:FF:000001">
    <property type="entry name" value="Efflux RND transporter periplasmic adaptor subunit"/>
    <property type="match status" value="1"/>
</dbReference>
<organism evidence="9 10">
    <name type="scientific">Xenorhabdus mauleonii</name>
    <dbReference type="NCBI Taxonomy" id="351675"/>
    <lineage>
        <taxon>Bacteria</taxon>
        <taxon>Pseudomonadati</taxon>
        <taxon>Pseudomonadota</taxon>
        <taxon>Gammaproteobacteria</taxon>
        <taxon>Enterobacterales</taxon>
        <taxon>Morganellaceae</taxon>
        <taxon>Xenorhabdus</taxon>
    </lineage>
</organism>
<evidence type="ECO:0000256" key="1">
    <source>
        <dbReference type="ARBA" id="ARBA00004519"/>
    </source>
</evidence>
<reference evidence="9" key="2">
    <citation type="submission" date="2016-10" db="EMBL/GenBank/DDBJ databases">
        <authorList>
            <person name="de Groot N.N."/>
        </authorList>
    </citation>
    <scope>NUCLEOTIDE SEQUENCE [LARGE SCALE GENOMIC DNA]</scope>
    <source>
        <strain evidence="9">DSM 17908</strain>
    </source>
</reference>
<dbReference type="InterPro" id="IPR006143">
    <property type="entry name" value="RND_pump_MFP"/>
</dbReference>
<feature type="chain" id="PRO_5011532686" evidence="3">
    <location>
        <begin position="24"/>
        <end position="388"/>
    </location>
</feature>
<evidence type="ECO:0000256" key="2">
    <source>
        <dbReference type="ARBA" id="ARBA00009477"/>
    </source>
</evidence>
<evidence type="ECO:0000259" key="4">
    <source>
        <dbReference type="Pfam" id="PF25876"/>
    </source>
</evidence>
<dbReference type="OrthoDB" id="9800613at2"/>
<name>A0A1I3VLZ2_9GAMM</name>
<reference evidence="10" key="1">
    <citation type="submission" date="2016-10" db="EMBL/GenBank/DDBJ databases">
        <authorList>
            <person name="Varghese N."/>
            <person name="Submissions S."/>
        </authorList>
    </citation>
    <scope>NUCLEOTIDE SEQUENCE [LARGE SCALE GENOMIC DNA]</scope>
    <source>
        <strain evidence="10">DSM 17908</strain>
    </source>
</reference>
<dbReference type="EMBL" id="NITY01000021">
    <property type="protein sequence ID" value="PHM37402.1"/>
    <property type="molecule type" value="Genomic_DNA"/>
</dbReference>
<dbReference type="InterPro" id="IPR058627">
    <property type="entry name" value="MdtA-like_C"/>
</dbReference>
<comment type="similarity">
    <text evidence="2">Belongs to the membrane fusion protein (MFP) (TC 8.A.1) family.</text>
</comment>
<evidence type="ECO:0000259" key="5">
    <source>
        <dbReference type="Pfam" id="PF25917"/>
    </source>
</evidence>
<dbReference type="InterPro" id="IPR058624">
    <property type="entry name" value="MdtA-like_HH"/>
</dbReference>
<feature type="domain" description="Multidrug resistance protein MdtA-like barrel-sandwich hybrid" evidence="5">
    <location>
        <begin position="65"/>
        <end position="208"/>
    </location>
</feature>
<dbReference type="GO" id="GO:0005886">
    <property type="term" value="C:plasma membrane"/>
    <property type="evidence" value="ECO:0007669"/>
    <property type="project" value="UniProtKB-SubCell"/>
</dbReference>
<evidence type="ECO:0000313" key="8">
    <source>
        <dbReference type="EMBL" id="PHM37402.1"/>
    </source>
</evidence>
<dbReference type="Gene3D" id="2.40.50.100">
    <property type="match status" value="1"/>
</dbReference>
<sequence length="388" mass="42161">MGMYYHWPKNLSVVALVSFALLAGCNEQRELTTASNVEPLVDVITLTPTNLMFSSELPGRADPVRVAEVRARVAGIVLSRHFEEGSDVKAGQVLFQIDPAPLKVALSRAQAQLANADAILTEAQALVRRSQPLIKINAISHQEFESFQARLKIAQAAKMTALADVATARLNLDYSTVKAPISGRIGRAQVTEGALVGQDSATPMALIQQLDPIYVDFQQPVVESQRLHTALANGRLTQDQNNGELLSITLDGNGLKREGRLLFSDISVDRDTGQMALRGQFANPDGMLQPGMYVRVNINQGMDKSAILVPQRAVQRTADGKASVLVVDSQHIVQRRNVETGTMKGKQWHIIKGLEKNEQVIVGGIASVQPGMKVQIQETKATDTFGTK</sequence>
<dbReference type="PANTHER" id="PTHR30158">
    <property type="entry name" value="ACRA/E-RELATED COMPONENT OF DRUG EFFLUX TRANSPORTER"/>
    <property type="match status" value="1"/>
</dbReference>
<dbReference type="Gene3D" id="1.10.287.470">
    <property type="entry name" value="Helix hairpin bin"/>
    <property type="match status" value="1"/>
</dbReference>
<evidence type="ECO:0000313" key="10">
    <source>
        <dbReference type="Proteomes" id="UP000198919"/>
    </source>
</evidence>
<feature type="domain" description="Multidrug resistance protein MdtA-like C-terminal permuted SH3" evidence="7">
    <location>
        <begin position="306"/>
        <end position="365"/>
    </location>
</feature>
<protein>
    <submittedName>
        <fullName evidence="8">Membrane fusion protein MexC</fullName>
    </submittedName>
    <submittedName>
        <fullName evidence="9">Membrane fusion protein, multidrug efflux system</fullName>
    </submittedName>
</protein>
<dbReference type="EMBL" id="FORG01000021">
    <property type="protein sequence ID" value="SFJ96099.1"/>
    <property type="molecule type" value="Genomic_DNA"/>
</dbReference>
<evidence type="ECO:0000259" key="7">
    <source>
        <dbReference type="Pfam" id="PF25967"/>
    </source>
</evidence>
<dbReference type="Gene3D" id="2.40.30.170">
    <property type="match status" value="1"/>
</dbReference>
<dbReference type="Proteomes" id="UP000224607">
    <property type="component" value="Unassembled WGS sequence"/>
</dbReference>
<evidence type="ECO:0000259" key="6">
    <source>
        <dbReference type="Pfam" id="PF25944"/>
    </source>
</evidence>
<dbReference type="Pfam" id="PF25944">
    <property type="entry name" value="Beta-barrel_RND"/>
    <property type="match status" value="1"/>
</dbReference>
<dbReference type="InterPro" id="IPR058626">
    <property type="entry name" value="MdtA-like_b-barrel"/>
</dbReference>
<gene>
    <name evidence="9" type="ORF">SAMN05421680_12161</name>
    <name evidence="8" type="ORF">Xmau_03880</name>
</gene>
<dbReference type="SUPFAM" id="SSF111369">
    <property type="entry name" value="HlyD-like secretion proteins"/>
    <property type="match status" value="1"/>
</dbReference>
<dbReference type="NCBIfam" id="TIGR01730">
    <property type="entry name" value="RND_mfp"/>
    <property type="match status" value="1"/>
</dbReference>
<evidence type="ECO:0000313" key="11">
    <source>
        <dbReference type="Proteomes" id="UP000224607"/>
    </source>
</evidence>
<dbReference type="PANTHER" id="PTHR30158:SF24">
    <property type="entry name" value="HLYD FAMILY SECRETION PROTEIN"/>
    <property type="match status" value="1"/>
</dbReference>
<dbReference type="Pfam" id="PF25876">
    <property type="entry name" value="HH_MFP_RND"/>
    <property type="match status" value="1"/>
</dbReference>
<dbReference type="Pfam" id="PF25967">
    <property type="entry name" value="RND-MFP_C"/>
    <property type="match status" value="1"/>
</dbReference>
<proteinExistence type="inferred from homology"/>
<dbReference type="STRING" id="351675.SAMN05421680_12161"/>
<dbReference type="GO" id="GO:0046677">
    <property type="term" value="P:response to antibiotic"/>
    <property type="evidence" value="ECO:0007669"/>
    <property type="project" value="TreeGrafter"/>
</dbReference>
<feature type="domain" description="Multidrug resistance protein MdtA-like beta-barrel" evidence="6">
    <location>
        <begin position="212"/>
        <end position="301"/>
    </location>
</feature>
<accession>A0A1I3VLZ2</accession>
<keyword evidence="3" id="KW-0732">Signal</keyword>